<sequence length="188" mass="20562">MPDETTPTPDSEISSEVAEVAEAKPEAKPKAKPAEAGEKPAAARTSQGGDAGSAPVSSKKPKAPAIEDKPFTEFIEQHFIPGLKEAIAKKGISDVELSFKKEPLPIAGLSTNEQYWQVKGNLQAGTRQFNLYFFDEDINGKKGFSYAVNDLKPSTLESFMIDEKKAPLDLLLLYTMQRLNAQKWFSGN</sequence>
<gene>
    <name evidence="2" type="ORF">C7H19_00350</name>
</gene>
<dbReference type="AlphaFoldDB" id="A0A2T1M388"/>
<dbReference type="OrthoDB" id="465001at2"/>
<feature type="region of interest" description="Disordered" evidence="1">
    <location>
        <begin position="1"/>
        <end position="67"/>
    </location>
</feature>
<dbReference type="EMBL" id="PXOH01000001">
    <property type="protein sequence ID" value="PSF39276.1"/>
    <property type="molecule type" value="Genomic_DNA"/>
</dbReference>
<dbReference type="PANTHER" id="PTHR36341">
    <property type="entry name" value="DUF2996 FAMILY PROTEIN"/>
    <property type="match status" value="1"/>
</dbReference>
<name>A0A2T1M388_9CHRO</name>
<protein>
    <submittedName>
        <fullName evidence="2">DUF2996 domain-containing protein</fullName>
    </submittedName>
</protein>
<evidence type="ECO:0000256" key="1">
    <source>
        <dbReference type="SAM" id="MobiDB-lite"/>
    </source>
</evidence>
<feature type="compositionally biased region" description="Polar residues" evidence="1">
    <location>
        <begin position="1"/>
        <end position="14"/>
    </location>
</feature>
<organism evidence="2 3">
    <name type="scientific">Aphanothece hegewaldii CCALA 016</name>
    <dbReference type="NCBI Taxonomy" id="2107694"/>
    <lineage>
        <taxon>Bacteria</taxon>
        <taxon>Bacillati</taxon>
        <taxon>Cyanobacteriota</taxon>
        <taxon>Cyanophyceae</taxon>
        <taxon>Oscillatoriophycideae</taxon>
        <taxon>Chroococcales</taxon>
        <taxon>Aphanothecaceae</taxon>
        <taxon>Aphanothece</taxon>
    </lineage>
</organism>
<feature type="compositionally biased region" description="Basic and acidic residues" evidence="1">
    <location>
        <begin position="21"/>
        <end position="38"/>
    </location>
</feature>
<keyword evidence="3" id="KW-1185">Reference proteome</keyword>
<evidence type="ECO:0000313" key="2">
    <source>
        <dbReference type="EMBL" id="PSF39276.1"/>
    </source>
</evidence>
<reference evidence="2 3" key="2">
    <citation type="submission" date="2018-03" db="EMBL/GenBank/DDBJ databases">
        <authorList>
            <person name="Keele B.F."/>
        </authorList>
    </citation>
    <scope>NUCLEOTIDE SEQUENCE [LARGE SCALE GENOMIC DNA]</scope>
    <source>
        <strain evidence="2 3">CCALA 016</strain>
    </source>
</reference>
<evidence type="ECO:0000313" key="3">
    <source>
        <dbReference type="Proteomes" id="UP000239001"/>
    </source>
</evidence>
<proteinExistence type="predicted"/>
<dbReference type="InterPro" id="IPR021374">
    <property type="entry name" value="DUF2996"/>
</dbReference>
<dbReference type="Proteomes" id="UP000239001">
    <property type="component" value="Unassembled WGS sequence"/>
</dbReference>
<dbReference type="Pfam" id="PF11210">
    <property type="entry name" value="DUF2996"/>
    <property type="match status" value="1"/>
</dbReference>
<comment type="caution">
    <text evidence="2">The sequence shown here is derived from an EMBL/GenBank/DDBJ whole genome shotgun (WGS) entry which is preliminary data.</text>
</comment>
<reference evidence="2 3" key="1">
    <citation type="submission" date="2018-03" db="EMBL/GenBank/DDBJ databases">
        <title>The ancient ancestry and fast evolution of plastids.</title>
        <authorList>
            <person name="Moore K.R."/>
            <person name="Magnabosco C."/>
            <person name="Momper L."/>
            <person name="Gold D.A."/>
            <person name="Bosak T."/>
            <person name="Fournier G.P."/>
        </authorList>
    </citation>
    <scope>NUCLEOTIDE SEQUENCE [LARGE SCALE GENOMIC DNA]</scope>
    <source>
        <strain evidence="2 3">CCALA 016</strain>
    </source>
</reference>
<dbReference type="PANTHER" id="PTHR36341:SF3">
    <property type="entry name" value="DUF2996 FAMILY PROTEIN"/>
    <property type="match status" value="1"/>
</dbReference>
<accession>A0A2T1M388</accession>